<evidence type="ECO:0000313" key="1">
    <source>
        <dbReference type="EMBL" id="MEG3183075.1"/>
    </source>
</evidence>
<dbReference type="RefSeq" id="WP_332614778.1">
    <property type="nucleotide sequence ID" value="NZ_JAXGFP010000002.1"/>
</dbReference>
<reference evidence="1 2" key="1">
    <citation type="journal article" date="2016" name="Int. J. Syst. Evol. Microbiol.">
        <title>Lysobacter erysipheiresistens sp. nov., an antagonist of powdery mildew, isolated from tobacco-cultivated soil.</title>
        <authorList>
            <person name="Xie B."/>
            <person name="Li T."/>
            <person name="Lin X."/>
            <person name="Wang C.J."/>
            <person name="Chen Y.J."/>
            <person name="Liu W.J."/>
            <person name="Zhao Z.W."/>
        </authorList>
    </citation>
    <scope>NUCLEOTIDE SEQUENCE [LARGE SCALE GENOMIC DNA]</scope>
    <source>
        <strain evidence="1 2">RS-LYSO-3</strain>
    </source>
</reference>
<dbReference type="Pfam" id="PF07308">
    <property type="entry name" value="DUF1456"/>
    <property type="match status" value="2"/>
</dbReference>
<protein>
    <submittedName>
        <fullName evidence="1">DUF1456 family protein</fullName>
    </submittedName>
</protein>
<dbReference type="Proteomes" id="UP001355056">
    <property type="component" value="Unassembled WGS sequence"/>
</dbReference>
<organism evidence="1 2">
    <name type="scientific">Novilysobacter erysipheiresistens</name>
    <dbReference type="NCBI Taxonomy" id="1749332"/>
    <lineage>
        <taxon>Bacteria</taxon>
        <taxon>Pseudomonadati</taxon>
        <taxon>Pseudomonadota</taxon>
        <taxon>Gammaproteobacteria</taxon>
        <taxon>Lysobacterales</taxon>
        <taxon>Lysobacteraceae</taxon>
        <taxon>Novilysobacter</taxon>
    </lineage>
</organism>
<dbReference type="InterPro" id="IPR009921">
    <property type="entry name" value="YehS-like"/>
</dbReference>
<dbReference type="EMBL" id="JAXGFP010000002">
    <property type="protein sequence ID" value="MEG3183075.1"/>
    <property type="molecule type" value="Genomic_DNA"/>
</dbReference>
<evidence type="ECO:0000313" key="2">
    <source>
        <dbReference type="Proteomes" id="UP001355056"/>
    </source>
</evidence>
<keyword evidence="2" id="KW-1185">Reference proteome</keyword>
<name>A0ABU7YVY3_9GAMM</name>
<dbReference type="PANTHER" id="PTHR37805">
    <property type="entry name" value="CYTOPLASMIC PROTEIN-RELATED"/>
    <property type="match status" value="1"/>
</dbReference>
<sequence length="156" mass="17695">MINNDVLRSIRYMLDLSDGKVVEITQLADPGFPIDKTDVEAFLKKDNEDGYVECSNAVLAHFLDGLVIHRRGRNPDLPVRPVEKRVNNNVVLKKLRVAFELKDVDMHEVFEAAGFPISKPELSALFRQPGHKNFRLCGDQLLRNFLKGLTLRVRGA</sequence>
<accession>A0ABU7YVY3</accession>
<dbReference type="PANTHER" id="PTHR37805:SF1">
    <property type="entry name" value="CYTOPLASMIC PROTEIN"/>
    <property type="match status" value="1"/>
</dbReference>
<gene>
    <name evidence="1" type="ORF">SNE34_03490</name>
</gene>
<proteinExistence type="predicted"/>
<comment type="caution">
    <text evidence="1">The sequence shown here is derived from an EMBL/GenBank/DDBJ whole genome shotgun (WGS) entry which is preliminary data.</text>
</comment>